<dbReference type="OrthoDB" id="371124at2759"/>
<dbReference type="VEuPathDB" id="PlasmoDB:PRELSG_1313700"/>
<proteinExistence type="predicted"/>
<dbReference type="KEGG" id="prel:PRELSG_1313700"/>
<protein>
    <submittedName>
        <fullName evidence="2">Uncharacterized protein</fullName>
    </submittedName>
</protein>
<name>A0A1J1HD08_PLARL</name>
<dbReference type="RefSeq" id="XP_028535785.1">
    <property type="nucleotide sequence ID" value="XM_028678661.1"/>
</dbReference>
<dbReference type="OMA" id="CTEMEYM"/>
<keyword evidence="3" id="KW-1185">Reference proteome</keyword>
<dbReference type="AlphaFoldDB" id="A0A1J1HD08"/>
<evidence type="ECO:0000313" key="3">
    <source>
        <dbReference type="Proteomes" id="UP000220158"/>
    </source>
</evidence>
<reference evidence="2 3" key="1">
    <citation type="submission" date="2015-04" db="EMBL/GenBank/DDBJ databases">
        <authorList>
            <consortium name="Pathogen Informatics"/>
        </authorList>
    </citation>
    <scope>NUCLEOTIDE SEQUENCE [LARGE SCALE GENOMIC DNA]</scope>
    <source>
        <strain evidence="2 3">SGS1</strain>
    </source>
</reference>
<dbReference type="Proteomes" id="UP000220158">
    <property type="component" value="Chromosome 13"/>
</dbReference>
<organism evidence="2 3">
    <name type="scientific">Plasmodium relictum</name>
    <dbReference type="NCBI Taxonomy" id="85471"/>
    <lineage>
        <taxon>Eukaryota</taxon>
        <taxon>Sar</taxon>
        <taxon>Alveolata</taxon>
        <taxon>Apicomplexa</taxon>
        <taxon>Aconoidasida</taxon>
        <taxon>Haemosporida</taxon>
        <taxon>Plasmodiidae</taxon>
        <taxon>Plasmodium</taxon>
        <taxon>Plasmodium (Haemamoeba)</taxon>
    </lineage>
</organism>
<dbReference type="EMBL" id="LN835308">
    <property type="protein sequence ID" value="CRH03778.1"/>
    <property type="molecule type" value="Genomic_DNA"/>
</dbReference>
<feature type="coiled-coil region" evidence="1">
    <location>
        <begin position="22"/>
        <end position="56"/>
    </location>
</feature>
<gene>
    <name evidence="2" type="ORF">PRELSG_1313700</name>
</gene>
<sequence>MHNQNKRINATLKKCIEMDNLCHLYNAELMQQRERIENLKKKLHLYNKNIEQQESIFNNFIKYTDGFLNNIITFLENFNYSKNFNLFSNCARYCLIDDVDEIKLINHYNKINKINSCKSKKKKFTKLVNSKYKNNNFNRTNFYVEESKDLKKKKKKKIKYRDESKKKFLQQNENIYNLHQPYDTVEVKDLYNIYKKKRMNHDYYY</sequence>
<evidence type="ECO:0000313" key="2">
    <source>
        <dbReference type="EMBL" id="CRH03778.1"/>
    </source>
</evidence>
<evidence type="ECO:0000256" key="1">
    <source>
        <dbReference type="SAM" id="Coils"/>
    </source>
</evidence>
<accession>A0A1J1HD08</accession>
<keyword evidence="1" id="KW-0175">Coiled coil</keyword>
<dbReference type="GeneID" id="39738070"/>